<proteinExistence type="predicted"/>
<sequence length="516" mass="60047">MQRKTIHIIVTAVIVVCFIFAAKLFMPAQKTKSNIFDEMYYERQHKIEPVFATFKAEETVYDKLPQFKYEDPEREYRNLHEYGLITSEYRDDELDPNQDIVIYYYQKPRYISFELCEEYDNGRYYMYFRYDLADSTLSFDKIHLYKIENGKVLYGEDGNDIDYSEAEIMDWFKSNGISEEDLKKKKHWFIYDKILKDWVIYNDKTTYSIDNYGDYKVTDDDLIDNHLSEKADSENHKSIPLNEEYFPDECFRNYLKEKFDMDKNNILSGDEIGLAERLYINCDQGCRNMASLAGIEYLTELKYLDCCGSSVKDIDLSKNELLEKLYCNDTAIEKLDLSHNVNLQKLKCSETKITGLNLSENKELTELVFQNTEISAINLSSNKSIEYLDCSKSAITRVELSDLPNLETFICAGSRINEIDVSNNKNLMYLDISDTDISDTDFSQNSKLRYLSCSNCAGIKDIDLTNNTELGYLDIKGTQIKQMDLSQFTEIYGIRCDRDTEITGVDSAYINDGMGA</sequence>
<evidence type="ECO:0000313" key="5">
    <source>
        <dbReference type="Proteomes" id="UP000245488"/>
    </source>
</evidence>
<evidence type="ECO:0000256" key="1">
    <source>
        <dbReference type="ARBA" id="ARBA00022614"/>
    </source>
</evidence>
<dbReference type="InterPro" id="IPR052574">
    <property type="entry name" value="CDIRP"/>
</dbReference>
<comment type="caution">
    <text evidence="4">The sequence shown here is derived from an EMBL/GenBank/DDBJ whole genome shotgun (WGS) entry which is preliminary data.</text>
</comment>
<keyword evidence="4" id="KW-0614">Plasmid</keyword>
<organism evidence="4 5">
    <name type="scientific">Butyrivibrio fibrisolvens</name>
    <dbReference type="NCBI Taxonomy" id="831"/>
    <lineage>
        <taxon>Bacteria</taxon>
        <taxon>Bacillati</taxon>
        <taxon>Bacillota</taxon>
        <taxon>Clostridia</taxon>
        <taxon>Lachnospirales</taxon>
        <taxon>Lachnospiraceae</taxon>
        <taxon>Butyrivibrio</taxon>
    </lineage>
</organism>
<dbReference type="PANTHER" id="PTHR47566:SF1">
    <property type="entry name" value="PROTEIN NUD1"/>
    <property type="match status" value="1"/>
</dbReference>
<dbReference type="GO" id="GO:0035591">
    <property type="term" value="F:signaling adaptor activity"/>
    <property type="evidence" value="ECO:0007669"/>
    <property type="project" value="TreeGrafter"/>
</dbReference>
<keyword evidence="3" id="KW-1133">Transmembrane helix</keyword>
<dbReference type="Proteomes" id="UP000245488">
    <property type="component" value="Plasmid pINBov266"/>
</dbReference>
<accession>A0A317FXD6</accession>
<gene>
    <name evidence="4" type="ORF">CPT75_00455</name>
</gene>
<dbReference type="InterPro" id="IPR048042">
    <property type="entry name" value="TipC-like"/>
</dbReference>
<dbReference type="InterPro" id="IPR032675">
    <property type="entry name" value="LRR_dom_sf"/>
</dbReference>
<dbReference type="NCBIfam" id="NF033863">
    <property type="entry name" value="immun_TipC_fam"/>
    <property type="match status" value="1"/>
</dbReference>
<protein>
    <submittedName>
        <fullName evidence="4">Uncharacterized protein</fullName>
    </submittedName>
</protein>
<dbReference type="Gene3D" id="3.80.10.10">
    <property type="entry name" value="Ribonuclease Inhibitor"/>
    <property type="match status" value="1"/>
</dbReference>
<dbReference type="AlphaFoldDB" id="A0A317FXD6"/>
<geneLocation type="plasmid" evidence="5">
    <name>pinbov266</name>
</geneLocation>
<keyword evidence="5" id="KW-1185">Reference proteome</keyword>
<evidence type="ECO:0000256" key="3">
    <source>
        <dbReference type="SAM" id="Phobius"/>
    </source>
</evidence>
<evidence type="ECO:0000256" key="2">
    <source>
        <dbReference type="ARBA" id="ARBA00022737"/>
    </source>
</evidence>
<dbReference type="EMBL" id="NXNG01000002">
    <property type="protein sequence ID" value="PWT25887.1"/>
    <property type="molecule type" value="Genomic_DNA"/>
</dbReference>
<dbReference type="RefSeq" id="WP_110074423.1">
    <property type="nucleotide sequence ID" value="NZ_CM009897.1"/>
</dbReference>
<reference evidence="4 5" key="1">
    <citation type="submission" date="2017-09" db="EMBL/GenBank/DDBJ databases">
        <title>High-quality draft genome sequence of Butyrivibrio fibrisolvens INBov1, isolated from cow rumen.</title>
        <authorList>
            <person name="Rodriguez Hernaez J."/>
            <person name="Rivarola M."/>
            <person name="Paniego N."/>
            <person name="Cravero S."/>
            <person name="Ceron Cucchi M."/>
            <person name="Martinez M.C."/>
        </authorList>
    </citation>
    <scope>NUCLEOTIDE SEQUENCE [LARGE SCALE GENOMIC DNA]</scope>
    <source>
        <strain evidence="4 5">INBov1</strain>
        <plasmid evidence="5">pinbov266</plasmid>
    </source>
</reference>
<keyword evidence="2" id="KW-0677">Repeat</keyword>
<name>A0A317FXD6_BUTFI</name>
<keyword evidence="1" id="KW-0433">Leucine-rich repeat</keyword>
<dbReference type="PANTHER" id="PTHR47566">
    <property type="match status" value="1"/>
</dbReference>
<dbReference type="SUPFAM" id="SSF52058">
    <property type="entry name" value="L domain-like"/>
    <property type="match status" value="1"/>
</dbReference>
<feature type="transmembrane region" description="Helical" evidence="3">
    <location>
        <begin position="6"/>
        <end position="26"/>
    </location>
</feature>
<keyword evidence="3" id="KW-0472">Membrane</keyword>
<evidence type="ECO:0000313" key="4">
    <source>
        <dbReference type="EMBL" id="PWT25887.1"/>
    </source>
</evidence>
<keyword evidence="3" id="KW-0812">Transmembrane</keyword>